<dbReference type="GO" id="GO:0034090">
    <property type="term" value="P:maintenance of meiotic sister chromatid cohesion"/>
    <property type="evidence" value="ECO:0007669"/>
    <property type="project" value="InterPro"/>
</dbReference>
<dbReference type="PANTHER" id="PTHR34373">
    <property type="entry name" value="SHUGOSHIN 2"/>
    <property type="match status" value="1"/>
</dbReference>
<comment type="similarity">
    <text evidence="1">Belongs to the shugoshin family.</text>
</comment>
<accession>A0A6A1VE56</accession>
<name>A0A6A1VE56_9ROSI</name>
<dbReference type="Proteomes" id="UP000516437">
    <property type="component" value="Chromosome 6"/>
</dbReference>
<evidence type="ECO:0000313" key="5">
    <source>
        <dbReference type="EMBL" id="KAB1211033.1"/>
    </source>
</evidence>
<feature type="compositionally biased region" description="Basic and acidic residues" evidence="3">
    <location>
        <begin position="152"/>
        <end position="170"/>
    </location>
</feature>
<feature type="domain" description="Shugoshin C-terminal" evidence="4">
    <location>
        <begin position="334"/>
        <end position="358"/>
    </location>
</feature>
<feature type="region of interest" description="Disordered" evidence="3">
    <location>
        <begin position="152"/>
        <end position="221"/>
    </location>
</feature>
<gene>
    <name evidence="5" type="ORF">CJ030_MR6G018019</name>
</gene>
<dbReference type="InterPro" id="IPR044693">
    <property type="entry name" value="SGO_plant"/>
</dbReference>
<feature type="compositionally biased region" description="Basic and acidic residues" evidence="3">
    <location>
        <begin position="192"/>
        <end position="202"/>
    </location>
</feature>
<keyword evidence="6" id="KW-1185">Reference proteome</keyword>
<dbReference type="PANTHER" id="PTHR34373:SF9">
    <property type="entry name" value="SHUGOSHIN 2"/>
    <property type="match status" value="1"/>
</dbReference>
<proteinExistence type="inferred from homology"/>
<evidence type="ECO:0000259" key="4">
    <source>
        <dbReference type="Pfam" id="PF07557"/>
    </source>
</evidence>
<dbReference type="InterPro" id="IPR011515">
    <property type="entry name" value="Shugoshin_C"/>
</dbReference>
<evidence type="ECO:0000256" key="3">
    <source>
        <dbReference type="SAM" id="MobiDB-lite"/>
    </source>
</evidence>
<sequence>MEGVEKGPKIGGAQRKRLADISNLQQSPKPVSQNVKQLPISHTTKEYIEKLQKENMTLMKLLGERTKIIELSGIEIQKLRINLQKVQHQNLQLAQANSQMLAELKTVFVPFQLKALQHELGCKNGLLKVGKIDLEIKAKRLIQNTGNEIGTAERDKVGESSQADRGDLKPSHTSRRRQSKSQSLAPTTVNEVHAKETVENKSRHLRRQSARFKSEEPEPTADLFEIDKAAGPTTVKPVQAKENIGNKRLSILVHDSVRLRCCLRRQSARFRSAEPERTEELFEIDEAKFPVSARGDDVVHSSGPTSSGISAKEKDEGNTAVRLEAQEIRRSSVGRPLRRAAEKVQSYKEIPVNVKLRRQD</sequence>
<evidence type="ECO:0000256" key="2">
    <source>
        <dbReference type="ARBA" id="ARBA00022829"/>
    </source>
</evidence>
<dbReference type="OrthoDB" id="770508at2759"/>
<evidence type="ECO:0000313" key="6">
    <source>
        <dbReference type="Proteomes" id="UP000516437"/>
    </source>
</evidence>
<dbReference type="GO" id="GO:0000775">
    <property type="term" value="C:chromosome, centromeric region"/>
    <property type="evidence" value="ECO:0007669"/>
    <property type="project" value="InterPro"/>
</dbReference>
<keyword evidence="2" id="KW-0159">Chromosome partition</keyword>
<feature type="region of interest" description="Disordered" evidence="3">
    <location>
        <begin position="294"/>
        <end position="320"/>
    </location>
</feature>
<organism evidence="5 6">
    <name type="scientific">Morella rubra</name>
    <name type="common">Chinese bayberry</name>
    <dbReference type="NCBI Taxonomy" id="262757"/>
    <lineage>
        <taxon>Eukaryota</taxon>
        <taxon>Viridiplantae</taxon>
        <taxon>Streptophyta</taxon>
        <taxon>Embryophyta</taxon>
        <taxon>Tracheophyta</taxon>
        <taxon>Spermatophyta</taxon>
        <taxon>Magnoliopsida</taxon>
        <taxon>eudicotyledons</taxon>
        <taxon>Gunneridae</taxon>
        <taxon>Pentapetalae</taxon>
        <taxon>rosids</taxon>
        <taxon>fabids</taxon>
        <taxon>Fagales</taxon>
        <taxon>Myricaceae</taxon>
        <taxon>Morella</taxon>
    </lineage>
</organism>
<dbReference type="Pfam" id="PF07557">
    <property type="entry name" value="Shugoshin_C"/>
    <property type="match status" value="1"/>
</dbReference>
<feature type="compositionally biased region" description="Polar residues" evidence="3">
    <location>
        <begin position="180"/>
        <end position="190"/>
    </location>
</feature>
<dbReference type="GO" id="GO:0045144">
    <property type="term" value="P:meiotic sister chromatid segregation"/>
    <property type="evidence" value="ECO:0007669"/>
    <property type="project" value="InterPro"/>
</dbReference>
<evidence type="ECO:0000256" key="1">
    <source>
        <dbReference type="ARBA" id="ARBA00010845"/>
    </source>
</evidence>
<dbReference type="AlphaFoldDB" id="A0A6A1VE56"/>
<comment type="caution">
    <text evidence="5">The sequence shown here is derived from an EMBL/GenBank/DDBJ whole genome shotgun (WGS) entry which is preliminary data.</text>
</comment>
<dbReference type="EMBL" id="RXIC02000024">
    <property type="protein sequence ID" value="KAB1211033.1"/>
    <property type="molecule type" value="Genomic_DNA"/>
</dbReference>
<reference evidence="5 6" key="1">
    <citation type="journal article" date="2019" name="Plant Biotechnol. J.">
        <title>The red bayberry genome and genetic basis of sex determination.</title>
        <authorList>
            <person name="Jia H.M."/>
            <person name="Jia H.J."/>
            <person name="Cai Q.L."/>
            <person name="Wang Y."/>
            <person name="Zhao H.B."/>
            <person name="Yang W.F."/>
            <person name="Wang G.Y."/>
            <person name="Li Y.H."/>
            <person name="Zhan D.L."/>
            <person name="Shen Y.T."/>
            <person name="Niu Q.F."/>
            <person name="Chang L."/>
            <person name="Qiu J."/>
            <person name="Zhao L."/>
            <person name="Xie H.B."/>
            <person name="Fu W.Y."/>
            <person name="Jin J."/>
            <person name="Li X.W."/>
            <person name="Jiao Y."/>
            <person name="Zhou C.C."/>
            <person name="Tu T."/>
            <person name="Chai C.Y."/>
            <person name="Gao J.L."/>
            <person name="Fan L.J."/>
            <person name="van de Weg E."/>
            <person name="Wang J.Y."/>
            <person name="Gao Z.S."/>
        </authorList>
    </citation>
    <scope>NUCLEOTIDE SEQUENCE [LARGE SCALE GENOMIC DNA]</scope>
    <source>
        <tissue evidence="5">Leaves</tissue>
    </source>
</reference>
<protein>
    <submittedName>
        <fullName evidence="5">Shugoshin-1</fullName>
    </submittedName>
</protein>
<dbReference type="GO" id="GO:0005634">
    <property type="term" value="C:nucleus"/>
    <property type="evidence" value="ECO:0007669"/>
    <property type="project" value="InterPro"/>
</dbReference>